<dbReference type="PANTHER" id="PTHR19143">
    <property type="entry name" value="FIBRINOGEN/TENASCIN/ANGIOPOEITIN"/>
    <property type="match status" value="1"/>
</dbReference>
<dbReference type="SUPFAM" id="SSF56496">
    <property type="entry name" value="Fibrinogen C-terminal domain-like"/>
    <property type="match status" value="5"/>
</dbReference>
<dbReference type="PATRIC" id="fig|862908.3.peg.2048"/>
<feature type="domain" description="Fibrinogen C-terminal" evidence="2">
    <location>
        <begin position="992"/>
        <end position="1052"/>
    </location>
</feature>
<sequence length="1192" mass="131348">MRYSLALFMTLLSLETFAINTVATGFQLAPDNLKTIVAHGICKKVWNTGSESHFVATNSSPEWLNFIANHPSDLTVRSCQANCSNLQAMGITTSGVYNLDIDESGPIPALDMYCDMTNDGGGWTRVFKHNTVGGYFTDLDDAKLKNQATPTADLYSILQYIENLKSSHGLTFKYRDTTNSLQNIWFQRSNPLYDTSVMGYRPIEIAYSSNYWGGLENGNRDSSGRKNADKSLFDGSVEHPNWWYSVGATTDHNGNIPSFNNLSTDEVELWVHTAGLKPMSCSHIVQMGDHKGDGIYTIYPDQINATNVYCDMSTLGGGWTLFYANAAASTIPVKKSWNEFRDEKYGLDVSTLGYSSPSTVGMLDVTRFTTATQVMAKDIGNWAATDYSVISFHENQSLQDMVTLKIVNENGNCYNMPGGQSFHFQNSNTADYYFDKVNGWSTGKVSFGWMDCFTGSDAQTPEPDVQNHPRHFMYNTNSAADGTRVRGIGGFNSGDANAVARFFIKDKLDRPQSCMDILLSGESKGSGTYTIYPRGSAISVECDMTTHGGGWTKVWHGYPTEAYANSTANEVYSRSNKIPFNQMMMKGENTGETVVDQTTETAYLDDTIVAYYQSVISQADAAFPTVSFHDFEGNQDVKLVAGNFMRGYGNNWRYFWTCINVSSSTRIFTGGSYAPGCQTRPSFNTASISTCTGSNSDYCEDAFTSTEIDTGLGLTLKQYQETSTWVRSLPSMTSCRDILDHNYSHGSDVYQIDPDGPNGENPPFKTYCNMTTDGGGWTLTWSNTREGTNKPVTGISYSDAVNTLPRCSKPAAANALDSSGDCSYLSLPTMPYSDSKYVNYFLGLKHWNNIAKDDDFELLYEWEYDYDIGTTNSYKASINKFEASDNYRLTMTNYQTLVGGFDSAHGSTHNGMQFTTMDADNDNHGDNCGTLYSNTPFWYNACWSGNINGGGENSDNDTLHHNGAYYSGSVRAWATTSDGVGAGNGWFFIRERKSKRFPRNCKDILDNDPNAPSGVYSVDFSPGTPASRMTVYCDMENDGGGWTLIFSHNVSGGFWTDATEASFKNNNVPSPDLEKYSLMTQIKYLRSSGKFTFKMEWPGNAHKNIWSQTSDPSVDQPIAGYQAISVSSTGASWGGLERNCTAGCTSSFADGSVGTSTWWYAIGSYADYSPGGMPGPNDGTGDVTQHVLLWIK</sequence>
<evidence type="ECO:0000259" key="2">
    <source>
        <dbReference type="PROSITE" id="PS51406"/>
    </source>
</evidence>
<feature type="domain" description="Fibrinogen C-terminal" evidence="2">
    <location>
        <begin position="726"/>
        <end position="949"/>
    </location>
</feature>
<name>E1X3N1_HALMS</name>
<evidence type="ECO:0000313" key="4">
    <source>
        <dbReference type="Proteomes" id="UP000008963"/>
    </source>
</evidence>
<gene>
    <name evidence="3" type="ordered locus">BMS_2154</name>
</gene>
<dbReference type="InterPro" id="IPR002181">
    <property type="entry name" value="Fibrinogen_a/b/g_C_dom"/>
</dbReference>
<dbReference type="InterPro" id="IPR014716">
    <property type="entry name" value="Fibrinogen_a/b/g_C_1"/>
</dbReference>
<evidence type="ECO:0000313" key="3">
    <source>
        <dbReference type="EMBL" id="CBW26960.1"/>
    </source>
</evidence>
<feature type="chain" id="PRO_5003154885" description="Fibrinogen C-terminal domain-containing protein" evidence="1">
    <location>
        <begin position="19"/>
        <end position="1192"/>
    </location>
</feature>
<dbReference type="Gene3D" id="3.90.215.10">
    <property type="entry name" value="Gamma Fibrinogen, chain A, domain 1"/>
    <property type="match status" value="5"/>
</dbReference>
<protein>
    <recommendedName>
        <fullName evidence="2">Fibrinogen C-terminal domain-containing protein</fullName>
    </recommendedName>
</protein>
<dbReference type="SMART" id="SM00186">
    <property type="entry name" value="FBG"/>
    <property type="match status" value="1"/>
</dbReference>
<dbReference type="InterPro" id="IPR036056">
    <property type="entry name" value="Fibrinogen-like_C"/>
</dbReference>
<dbReference type="eggNOG" id="ENOG5032W8P">
    <property type="taxonomic scope" value="Bacteria"/>
</dbReference>
<feature type="domain" description="Fibrinogen C-terminal" evidence="2">
    <location>
        <begin position="505"/>
        <end position="556"/>
    </location>
</feature>
<feature type="signal peptide" evidence="1">
    <location>
        <begin position="1"/>
        <end position="18"/>
    </location>
</feature>
<organism evidence="3 4">
    <name type="scientific">Halobacteriovorax marinus (strain ATCC BAA-682 / DSM 15412 / SJ)</name>
    <name type="common">Bacteriovorax marinus</name>
    <dbReference type="NCBI Taxonomy" id="862908"/>
    <lineage>
        <taxon>Bacteria</taxon>
        <taxon>Pseudomonadati</taxon>
        <taxon>Bdellovibrionota</taxon>
        <taxon>Bacteriovoracia</taxon>
        <taxon>Bacteriovoracales</taxon>
        <taxon>Halobacteriovoraceae</taxon>
        <taxon>Halobacteriovorax</taxon>
    </lineage>
</organism>
<evidence type="ECO:0000256" key="1">
    <source>
        <dbReference type="SAM" id="SignalP"/>
    </source>
</evidence>
<dbReference type="RefSeq" id="WP_014244738.1">
    <property type="nucleotide sequence ID" value="NC_016620.1"/>
</dbReference>
<dbReference type="NCBIfam" id="NF040941">
    <property type="entry name" value="GGGWT_bact"/>
    <property type="match status" value="5"/>
</dbReference>
<dbReference type="InterPro" id="IPR050373">
    <property type="entry name" value="Fibrinogen_C-term_domain"/>
</dbReference>
<accession>E1X3N1</accession>
<dbReference type="GO" id="GO:0005615">
    <property type="term" value="C:extracellular space"/>
    <property type="evidence" value="ECO:0007669"/>
    <property type="project" value="TreeGrafter"/>
</dbReference>
<keyword evidence="1" id="KW-0732">Signal</keyword>
<keyword evidence="4" id="KW-1185">Reference proteome</keyword>
<dbReference type="Proteomes" id="UP000008963">
    <property type="component" value="Chromosome"/>
</dbReference>
<dbReference type="AlphaFoldDB" id="E1X3N1"/>
<proteinExistence type="predicted"/>
<dbReference type="OrthoDB" id="5288804at2"/>
<reference evidence="4" key="1">
    <citation type="journal article" date="2013" name="ISME J.">
        <title>A small predatory core genome in the divergent marine Bacteriovorax marinus SJ and the terrestrial Bdellovibrio bacteriovorus.</title>
        <authorList>
            <person name="Crossman L.C."/>
            <person name="Chen H."/>
            <person name="Cerdeno-Tarraga A.M."/>
            <person name="Brooks K."/>
            <person name="Quail M.A."/>
            <person name="Pineiro S.A."/>
            <person name="Hobley L."/>
            <person name="Sockett R.E."/>
            <person name="Bentley S.D."/>
            <person name="Parkhill J."/>
            <person name="Williams H.N."/>
            <person name="Stine O.C."/>
        </authorList>
    </citation>
    <scope>NUCLEOTIDE SEQUENCE [LARGE SCALE GENOMIC DNA]</scope>
    <source>
        <strain evidence="4">ATCC BAA-682 / DSM 15412 / SJ</strain>
    </source>
</reference>
<dbReference type="HOGENOM" id="CLU_271673_0_0_7"/>
<dbReference type="PROSITE" id="PS51406">
    <property type="entry name" value="FIBRINOGEN_C_2"/>
    <property type="match status" value="4"/>
</dbReference>
<feature type="domain" description="Fibrinogen C-terminal" evidence="2">
    <location>
        <begin position="272"/>
        <end position="322"/>
    </location>
</feature>
<dbReference type="STRING" id="862908.BMS_2154"/>
<dbReference type="EMBL" id="FQ312005">
    <property type="protein sequence ID" value="CBW26960.1"/>
    <property type="molecule type" value="Genomic_DNA"/>
</dbReference>
<dbReference type="KEGG" id="bmx:BMS_2154"/>
<dbReference type="Pfam" id="PF00147">
    <property type="entry name" value="Fibrinogen_C"/>
    <property type="match status" value="4"/>
</dbReference>